<evidence type="ECO:0000256" key="3">
    <source>
        <dbReference type="ARBA" id="ARBA00023319"/>
    </source>
</evidence>
<protein>
    <recommendedName>
        <fullName evidence="5">Ig-like domain-containing protein</fullName>
    </recommendedName>
</protein>
<sequence length="198" mass="22937">GRILCHLLLTIMLFQAYSLAHLYEDHEDRNTDQIQSYRTKLIHQELQRGKCLIKSKSWYDDTTAVGHPPVITVDGFDDSGGLRLQCESEGWNPEPVLEWLNSEGVSLSSETTDTHRNTDGFSVKHTVYERDSKINCRVRLRHHMLETQIVTNVHFTVYVPFAAEHNIYFTLHNSSKTTCIQERLVLLTENKRPLYQPP</sequence>
<reference evidence="6" key="2">
    <citation type="submission" date="2025-09" db="UniProtKB">
        <authorList>
            <consortium name="Ensembl"/>
        </authorList>
    </citation>
    <scope>IDENTIFICATION</scope>
</reference>
<evidence type="ECO:0000313" key="7">
    <source>
        <dbReference type="Proteomes" id="UP000472270"/>
    </source>
</evidence>
<dbReference type="PROSITE" id="PS50835">
    <property type="entry name" value="IG_LIKE"/>
    <property type="match status" value="1"/>
</dbReference>
<keyword evidence="4" id="KW-0732">Signal</keyword>
<dbReference type="PANTHER" id="PTHR24100:SF151">
    <property type="entry name" value="ICOS LIGAND"/>
    <property type="match status" value="1"/>
</dbReference>
<keyword evidence="2" id="KW-0472">Membrane</keyword>
<dbReference type="GO" id="GO:0009897">
    <property type="term" value="C:external side of plasma membrane"/>
    <property type="evidence" value="ECO:0007669"/>
    <property type="project" value="TreeGrafter"/>
</dbReference>
<evidence type="ECO:0000313" key="6">
    <source>
        <dbReference type="Ensembl" id="ENSSRHP00000058564.1"/>
    </source>
</evidence>
<dbReference type="GO" id="GO:0001817">
    <property type="term" value="P:regulation of cytokine production"/>
    <property type="evidence" value="ECO:0007669"/>
    <property type="project" value="TreeGrafter"/>
</dbReference>
<dbReference type="PANTHER" id="PTHR24100">
    <property type="entry name" value="BUTYROPHILIN"/>
    <property type="match status" value="1"/>
</dbReference>
<dbReference type="InterPro" id="IPR053896">
    <property type="entry name" value="BTN3A2-like_Ig-C"/>
</dbReference>
<evidence type="ECO:0000259" key="5">
    <source>
        <dbReference type="PROSITE" id="PS50835"/>
    </source>
</evidence>
<organism evidence="6 7">
    <name type="scientific">Sinocyclocheilus rhinocerous</name>
    <dbReference type="NCBI Taxonomy" id="307959"/>
    <lineage>
        <taxon>Eukaryota</taxon>
        <taxon>Metazoa</taxon>
        <taxon>Chordata</taxon>
        <taxon>Craniata</taxon>
        <taxon>Vertebrata</taxon>
        <taxon>Euteleostomi</taxon>
        <taxon>Actinopterygii</taxon>
        <taxon>Neopterygii</taxon>
        <taxon>Teleostei</taxon>
        <taxon>Ostariophysi</taxon>
        <taxon>Cypriniformes</taxon>
        <taxon>Cyprinidae</taxon>
        <taxon>Cyprininae</taxon>
        <taxon>Sinocyclocheilus</taxon>
    </lineage>
</organism>
<evidence type="ECO:0000256" key="1">
    <source>
        <dbReference type="ARBA" id="ARBA00004370"/>
    </source>
</evidence>
<proteinExistence type="predicted"/>
<accession>A0A673JWP7</accession>
<dbReference type="GO" id="GO:0005102">
    <property type="term" value="F:signaling receptor binding"/>
    <property type="evidence" value="ECO:0007669"/>
    <property type="project" value="TreeGrafter"/>
</dbReference>
<dbReference type="InterPro" id="IPR007110">
    <property type="entry name" value="Ig-like_dom"/>
</dbReference>
<dbReference type="GO" id="GO:0050852">
    <property type="term" value="P:T cell receptor signaling pathway"/>
    <property type="evidence" value="ECO:0007669"/>
    <property type="project" value="TreeGrafter"/>
</dbReference>
<keyword evidence="3" id="KW-0393">Immunoglobulin domain</keyword>
<dbReference type="AlphaFoldDB" id="A0A673JWP7"/>
<feature type="signal peptide" evidence="4">
    <location>
        <begin position="1"/>
        <end position="20"/>
    </location>
</feature>
<dbReference type="Gene3D" id="2.60.40.10">
    <property type="entry name" value="Immunoglobulins"/>
    <property type="match status" value="1"/>
</dbReference>
<feature type="domain" description="Ig-like" evidence="5">
    <location>
        <begin position="68"/>
        <end position="151"/>
    </location>
</feature>
<dbReference type="SUPFAM" id="SSF48726">
    <property type="entry name" value="Immunoglobulin"/>
    <property type="match status" value="1"/>
</dbReference>
<dbReference type="Proteomes" id="UP000472270">
    <property type="component" value="Unassembled WGS sequence"/>
</dbReference>
<name>A0A673JWP7_9TELE</name>
<dbReference type="Pfam" id="PF22705">
    <property type="entry name" value="C2-set_3"/>
    <property type="match status" value="1"/>
</dbReference>
<keyword evidence="7" id="KW-1185">Reference proteome</keyword>
<evidence type="ECO:0000256" key="4">
    <source>
        <dbReference type="SAM" id="SignalP"/>
    </source>
</evidence>
<evidence type="ECO:0000256" key="2">
    <source>
        <dbReference type="ARBA" id="ARBA00023136"/>
    </source>
</evidence>
<reference evidence="6" key="1">
    <citation type="submission" date="2025-08" db="UniProtKB">
        <authorList>
            <consortium name="Ensembl"/>
        </authorList>
    </citation>
    <scope>IDENTIFICATION</scope>
</reference>
<dbReference type="InterPro" id="IPR036179">
    <property type="entry name" value="Ig-like_dom_sf"/>
</dbReference>
<feature type="chain" id="PRO_5025610558" description="Ig-like domain-containing protein" evidence="4">
    <location>
        <begin position="21"/>
        <end position="198"/>
    </location>
</feature>
<comment type="subcellular location">
    <subcellularLocation>
        <location evidence="1">Membrane</location>
    </subcellularLocation>
</comment>
<dbReference type="InterPro" id="IPR013783">
    <property type="entry name" value="Ig-like_fold"/>
</dbReference>
<dbReference type="Ensembl" id="ENSSRHT00000060188.1">
    <property type="protein sequence ID" value="ENSSRHP00000058564.1"/>
    <property type="gene ID" value="ENSSRHG00000029334.1"/>
</dbReference>
<dbReference type="InterPro" id="IPR050504">
    <property type="entry name" value="IgSF_BTN/MOG"/>
</dbReference>
<dbReference type="FunFam" id="2.60.40.10:FF:002319">
    <property type="entry name" value="Zgc:162154"/>
    <property type="match status" value="1"/>
</dbReference>